<feature type="region of interest" description="Disordered" evidence="1">
    <location>
        <begin position="124"/>
        <end position="152"/>
    </location>
</feature>
<feature type="region of interest" description="Disordered" evidence="1">
    <location>
        <begin position="1"/>
        <end position="44"/>
    </location>
</feature>
<dbReference type="AlphaFoldDB" id="A0A4C1YH58"/>
<reference evidence="2 3" key="1">
    <citation type="journal article" date="2019" name="Commun. Biol.">
        <title>The bagworm genome reveals a unique fibroin gene that provides high tensile strength.</title>
        <authorList>
            <person name="Kono N."/>
            <person name="Nakamura H."/>
            <person name="Ohtoshi R."/>
            <person name="Tomita M."/>
            <person name="Numata K."/>
            <person name="Arakawa K."/>
        </authorList>
    </citation>
    <scope>NUCLEOTIDE SEQUENCE [LARGE SCALE GENOMIC DNA]</scope>
</reference>
<sequence>MDKQCENETCYSLMRGHPPAPHRRPSTQQSDRSHGPETLVPVHGSAKGTGRYLFYGLYIKRDGEQERTRDSSQSRLCRRKPPIRKNTAGGCAYLYTVRSAYAIIIAILRRDICFARTRHGFTGGGWAAGGGRRPPAPARPARPLTGGRDLPS</sequence>
<gene>
    <name evidence="2" type="ORF">EVAR_54501_1</name>
</gene>
<name>A0A4C1YH58_EUMVA</name>
<dbReference type="EMBL" id="BGZK01001248">
    <property type="protein sequence ID" value="GBP75408.1"/>
    <property type="molecule type" value="Genomic_DNA"/>
</dbReference>
<protein>
    <submittedName>
        <fullName evidence="2">Uncharacterized protein</fullName>
    </submittedName>
</protein>
<comment type="caution">
    <text evidence="2">The sequence shown here is derived from an EMBL/GenBank/DDBJ whole genome shotgun (WGS) entry which is preliminary data.</text>
</comment>
<dbReference type="Proteomes" id="UP000299102">
    <property type="component" value="Unassembled WGS sequence"/>
</dbReference>
<evidence type="ECO:0000256" key="1">
    <source>
        <dbReference type="SAM" id="MobiDB-lite"/>
    </source>
</evidence>
<organism evidence="2 3">
    <name type="scientific">Eumeta variegata</name>
    <name type="common">Bagworm moth</name>
    <name type="synonym">Eumeta japonica</name>
    <dbReference type="NCBI Taxonomy" id="151549"/>
    <lineage>
        <taxon>Eukaryota</taxon>
        <taxon>Metazoa</taxon>
        <taxon>Ecdysozoa</taxon>
        <taxon>Arthropoda</taxon>
        <taxon>Hexapoda</taxon>
        <taxon>Insecta</taxon>
        <taxon>Pterygota</taxon>
        <taxon>Neoptera</taxon>
        <taxon>Endopterygota</taxon>
        <taxon>Lepidoptera</taxon>
        <taxon>Glossata</taxon>
        <taxon>Ditrysia</taxon>
        <taxon>Tineoidea</taxon>
        <taxon>Psychidae</taxon>
        <taxon>Oiketicinae</taxon>
        <taxon>Eumeta</taxon>
    </lineage>
</organism>
<evidence type="ECO:0000313" key="2">
    <source>
        <dbReference type="EMBL" id="GBP75408.1"/>
    </source>
</evidence>
<accession>A0A4C1YH58</accession>
<feature type="compositionally biased region" description="Low complexity" evidence="1">
    <location>
        <begin position="141"/>
        <end position="152"/>
    </location>
</feature>
<keyword evidence="3" id="KW-1185">Reference proteome</keyword>
<evidence type="ECO:0000313" key="3">
    <source>
        <dbReference type="Proteomes" id="UP000299102"/>
    </source>
</evidence>
<proteinExistence type="predicted"/>